<name>A0A2T4ZAH5_9BACL</name>
<evidence type="ECO:0000313" key="1">
    <source>
        <dbReference type="EMBL" id="PTM58892.1"/>
    </source>
</evidence>
<sequence>MVFVTTTRRPRPDDERWAATIAERIGAPVLNRENRSLAALFREQGAEAAVVVGPEGARWENSAGDRFRFHPNLSALRVKELRQGGRDALVQVAQLQPGDQVLDCTLGLGADAIVASYVTGASGRVVGLESQPVIAALVEYGLDRYPASSSALAEAMKRIEVNIADYREYLSQCPDQSFDVVWFDPMFRRTVTRSSGIQPLKTLANPAPLDQRSVTEACRVARRRVILKERRGSEQFERLGFRVEKEASHHAFGVIDVG</sequence>
<reference evidence="1 2" key="1">
    <citation type="submission" date="2018-04" db="EMBL/GenBank/DDBJ databases">
        <title>Genomic Encyclopedia of Archaeal and Bacterial Type Strains, Phase II (KMG-II): from individual species to whole genera.</title>
        <authorList>
            <person name="Goeker M."/>
        </authorList>
    </citation>
    <scope>NUCLEOTIDE SEQUENCE [LARGE SCALE GENOMIC DNA]</scope>
    <source>
        <strain evidence="1 2">DSM 45169</strain>
    </source>
</reference>
<dbReference type="OrthoDB" id="1653798at2"/>
<dbReference type="SUPFAM" id="SSF53335">
    <property type="entry name" value="S-adenosyl-L-methionine-dependent methyltransferases"/>
    <property type="match status" value="1"/>
</dbReference>
<accession>A0A2T4ZAH5</accession>
<dbReference type="AlphaFoldDB" id="A0A2T4ZAH5"/>
<dbReference type="GO" id="GO:0008990">
    <property type="term" value="F:rRNA (guanine-N2-)-methyltransferase activity"/>
    <property type="evidence" value="ECO:0007669"/>
    <property type="project" value="InterPro"/>
</dbReference>
<protein>
    <submittedName>
        <fullName evidence="1">Putative SAM-dependent methyltransferase</fullName>
    </submittedName>
</protein>
<dbReference type="Pfam" id="PF04445">
    <property type="entry name" value="SAM_MT"/>
    <property type="match status" value="1"/>
</dbReference>
<dbReference type="PANTHER" id="PTHR36112:SF1">
    <property type="entry name" value="RIBOSOMAL RNA SMALL SUBUNIT METHYLTRANSFERASE J"/>
    <property type="match status" value="1"/>
</dbReference>
<proteinExistence type="predicted"/>
<dbReference type="Proteomes" id="UP000241639">
    <property type="component" value="Unassembled WGS sequence"/>
</dbReference>
<comment type="caution">
    <text evidence="1">The sequence shown here is derived from an EMBL/GenBank/DDBJ whole genome shotgun (WGS) entry which is preliminary data.</text>
</comment>
<gene>
    <name evidence="1" type="ORF">C8J48_1491</name>
</gene>
<dbReference type="EMBL" id="PZZP01000001">
    <property type="protein sequence ID" value="PTM58892.1"/>
    <property type="molecule type" value="Genomic_DNA"/>
</dbReference>
<dbReference type="InterPro" id="IPR029063">
    <property type="entry name" value="SAM-dependent_MTases_sf"/>
</dbReference>
<keyword evidence="2" id="KW-1185">Reference proteome</keyword>
<keyword evidence="1" id="KW-0808">Transferase</keyword>
<dbReference type="Gene3D" id="3.40.50.150">
    <property type="entry name" value="Vaccinia Virus protein VP39"/>
    <property type="match status" value="1"/>
</dbReference>
<organism evidence="1 2">
    <name type="scientific">Desmospora activa DSM 45169</name>
    <dbReference type="NCBI Taxonomy" id="1121389"/>
    <lineage>
        <taxon>Bacteria</taxon>
        <taxon>Bacillati</taxon>
        <taxon>Bacillota</taxon>
        <taxon>Bacilli</taxon>
        <taxon>Bacillales</taxon>
        <taxon>Thermoactinomycetaceae</taxon>
        <taxon>Desmospora</taxon>
    </lineage>
</organism>
<dbReference type="PANTHER" id="PTHR36112">
    <property type="entry name" value="RIBOSOMAL RNA SMALL SUBUNIT METHYLTRANSFERASE J"/>
    <property type="match status" value="1"/>
</dbReference>
<dbReference type="InterPro" id="IPR007536">
    <property type="entry name" value="16SrRNA_methylTrfase_J"/>
</dbReference>
<keyword evidence="1" id="KW-0489">Methyltransferase</keyword>
<evidence type="ECO:0000313" key="2">
    <source>
        <dbReference type="Proteomes" id="UP000241639"/>
    </source>
</evidence>